<feature type="region of interest" description="Disordered" evidence="1">
    <location>
        <begin position="23"/>
        <end position="50"/>
    </location>
</feature>
<organism evidence="3 4">
    <name type="scientific">Gossypium darwinii</name>
    <name type="common">Darwin's cotton</name>
    <name type="synonym">Gossypium barbadense var. darwinii</name>
    <dbReference type="NCBI Taxonomy" id="34276"/>
    <lineage>
        <taxon>Eukaryota</taxon>
        <taxon>Viridiplantae</taxon>
        <taxon>Streptophyta</taxon>
        <taxon>Embryophyta</taxon>
        <taxon>Tracheophyta</taxon>
        <taxon>Spermatophyta</taxon>
        <taxon>Magnoliopsida</taxon>
        <taxon>eudicotyledons</taxon>
        <taxon>Gunneridae</taxon>
        <taxon>Pentapetalae</taxon>
        <taxon>rosids</taxon>
        <taxon>malvids</taxon>
        <taxon>Malvales</taxon>
        <taxon>Malvaceae</taxon>
        <taxon>Malvoideae</taxon>
        <taxon>Gossypium</taxon>
    </lineage>
</organism>
<sequence>MAKIVLVSMIMVVSIHSVMGDATTSTAPSMESDAAEAYAPSPDEQDNSNESWIDWAKDMISGIGGMFSSYSPSSSLASGPALAPVSSPTAAPVTVGFV</sequence>
<dbReference type="Proteomes" id="UP000323506">
    <property type="component" value="Chromosome D12"/>
</dbReference>
<reference evidence="3 4" key="1">
    <citation type="submission" date="2019-06" db="EMBL/GenBank/DDBJ databases">
        <title>WGS assembly of Gossypium darwinii.</title>
        <authorList>
            <person name="Chen Z.J."/>
            <person name="Sreedasyam A."/>
            <person name="Ando A."/>
            <person name="Song Q."/>
            <person name="De L."/>
            <person name="Hulse-Kemp A."/>
            <person name="Ding M."/>
            <person name="Ye W."/>
            <person name="Kirkbride R."/>
            <person name="Jenkins J."/>
            <person name="Plott C."/>
            <person name="Lovell J."/>
            <person name="Lin Y.-M."/>
            <person name="Vaughn R."/>
            <person name="Liu B."/>
            <person name="Li W."/>
            <person name="Simpson S."/>
            <person name="Scheffler B."/>
            <person name="Saski C."/>
            <person name="Grover C."/>
            <person name="Hu G."/>
            <person name="Conover J."/>
            <person name="Carlson J."/>
            <person name="Shu S."/>
            <person name="Boston L."/>
            <person name="Williams M."/>
            <person name="Peterson D."/>
            <person name="Mcgee K."/>
            <person name="Jones D."/>
            <person name="Wendel J."/>
            <person name="Stelly D."/>
            <person name="Grimwood J."/>
            <person name="Schmutz J."/>
        </authorList>
    </citation>
    <scope>NUCLEOTIDE SEQUENCE [LARGE SCALE GENOMIC DNA]</scope>
    <source>
        <strain evidence="3">1808015.09</strain>
    </source>
</reference>
<keyword evidence="4" id="KW-1185">Reference proteome</keyword>
<evidence type="ECO:0000313" key="3">
    <source>
        <dbReference type="EMBL" id="TYG41274.1"/>
    </source>
</evidence>
<feature type="signal peptide" evidence="2">
    <location>
        <begin position="1"/>
        <end position="20"/>
    </location>
</feature>
<dbReference type="EMBL" id="CM017712">
    <property type="protein sequence ID" value="TYG41274.1"/>
    <property type="molecule type" value="Genomic_DNA"/>
</dbReference>
<feature type="chain" id="PRO_5022913562" evidence="2">
    <location>
        <begin position="21"/>
        <end position="98"/>
    </location>
</feature>
<keyword evidence="2" id="KW-0732">Signal</keyword>
<proteinExistence type="predicted"/>
<name>A0A5D2A8R1_GOSDA</name>
<evidence type="ECO:0000256" key="2">
    <source>
        <dbReference type="SAM" id="SignalP"/>
    </source>
</evidence>
<evidence type="ECO:0000313" key="4">
    <source>
        <dbReference type="Proteomes" id="UP000323506"/>
    </source>
</evidence>
<protein>
    <submittedName>
        <fullName evidence="3">Uncharacterized protein</fullName>
    </submittedName>
</protein>
<evidence type="ECO:0000256" key="1">
    <source>
        <dbReference type="SAM" id="MobiDB-lite"/>
    </source>
</evidence>
<gene>
    <name evidence="3" type="ORF">ES288_D12G162800v1</name>
</gene>
<dbReference type="AlphaFoldDB" id="A0A5D2A8R1"/>
<accession>A0A5D2A8R1</accession>